<feature type="compositionally biased region" description="Pro residues" evidence="1">
    <location>
        <begin position="215"/>
        <end position="225"/>
    </location>
</feature>
<evidence type="ECO:0000313" key="3">
    <source>
        <dbReference type="EMBL" id="TQV96868.1"/>
    </source>
</evidence>
<feature type="compositionally biased region" description="Polar residues" evidence="1">
    <location>
        <begin position="196"/>
        <end position="213"/>
    </location>
</feature>
<sequence>MRLLAIYALLASAATVVTAGPVHARKAAGGLSDPDQLDQLIRGFEEDGGNSGEAPAPAPEGGEDDDTTTALIITPSPAGPRATQLLPNPPSGQQPNRPQPQQPSQPKPKQPNPFNPAPGEEDETTLSRIITPTPAQPGGTQSPVKPPGQQPNRPKPQQPNRPQPQQPNPFNPSPSKGEDVTLTSVISPTIPMKGSRVTQSPQQPGRGASSNLNDPPRPSRVPNAPPAGAVIPTSEVIRLSFITITSYADGPAPTITRTERASTVTQTVTITAQGAGRAQPPAGQIVAPSSSSKVIEATPNKDGNGVGVSVISIFSPGLPAATARPPSTSSLPSPPPPAAEINKPDSSSSKVEAPAEASTTSQVSSSSQVKPSGEAPTASGSSTVVPPIESPSAEPAPAESSSSAPATTSAPVAETPDTAAPRESAVQGQPTVVGPTNTTPSQPAATIPPPLPIDLSGFTLSSQLDLGNLMIPATAGPEAPVVQT</sequence>
<dbReference type="EMBL" id="SPUK01000005">
    <property type="protein sequence ID" value="TQV96868.1"/>
    <property type="molecule type" value="Genomic_DNA"/>
</dbReference>
<dbReference type="STRING" id="43265.A0A545W2C8"/>
<feature type="compositionally biased region" description="Low complexity" evidence="1">
    <location>
        <begin position="358"/>
        <end position="369"/>
    </location>
</feature>
<accession>A0A545W2C8</accession>
<feature type="compositionally biased region" description="Polar residues" evidence="1">
    <location>
        <begin position="426"/>
        <end position="444"/>
    </location>
</feature>
<feature type="region of interest" description="Disordered" evidence="1">
    <location>
        <begin position="43"/>
        <end position="229"/>
    </location>
</feature>
<feature type="chain" id="PRO_5022179981" evidence="2">
    <location>
        <begin position="20"/>
        <end position="484"/>
    </location>
</feature>
<feature type="compositionally biased region" description="Pro residues" evidence="1">
    <location>
        <begin position="144"/>
        <end position="172"/>
    </location>
</feature>
<reference evidence="3 4" key="1">
    <citation type="journal article" date="2019" name="Appl. Microbiol. Biotechnol.">
        <title>Genome sequence of Isaria javanica and comparative genome analysis insights into family S53 peptidase evolution in fungal entomopathogens.</title>
        <authorList>
            <person name="Lin R."/>
            <person name="Zhang X."/>
            <person name="Xin B."/>
            <person name="Zou M."/>
            <person name="Gao Y."/>
            <person name="Qin F."/>
            <person name="Hu Q."/>
            <person name="Xie B."/>
            <person name="Cheng X."/>
        </authorList>
    </citation>
    <scope>NUCLEOTIDE SEQUENCE [LARGE SCALE GENOMIC DNA]</scope>
    <source>
        <strain evidence="3 4">IJ1G</strain>
    </source>
</reference>
<name>A0A545W2C8_9HYPO</name>
<evidence type="ECO:0000256" key="2">
    <source>
        <dbReference type="SAM" id="SignalP"/>
    </source>
</evidence>
<comment type="caution">
    <text evidence="3">The sequence shown here is derived from an EMBL/GenBank/DDBJ whole genome shotgun (WGS) entry which is preliminary data.</text>
</comment>
<evidence type="ECO:0000256" key="1">
    <source>
        <dbReference type="SAM" id="MobiDB-lite"/>
    </source>
</evidence>
<protein>
    <submittedName>
        <fullName evidence="3">Uncharacterized protein</fullName>
    </submittedName>
</protein>
<gene>
    <name evidence="3" type="ORF">IF1G_04108</name>
</gene>
<feature type="compositionally biased region" description="Low complexity" evidence="1">
    <location>
        <begin position="384"/>
        <end position="416"/>
    </location>
</feature>
<keyword evidence="4" id="KW-1185">Reference proteome</keyword>
<dbReference type="OrthoDB" id="5154309at2759"/>
<feature type="signal peptide" evidence="2">
    <location>
        <begin position="1"/>
        <end position="19"/>
    </location>
</feature>
<feature type="compositionally biased region" description="Pro residues" evidence="1">
    <location>
        <begin position="87"/>
        <end position="116"/>
    </location>
</feature>
<feature type="region of interest" description="Disordered" evidence="1">
    <location>
        <begin position="319"/>
        <end position="450"/>
    </location>
</feature>
<dbReference type="AlphaFoldDB" id="A0A545W2C8"/>
<feature type="compositionally biased region" description="Low complexity" evidence="1">
    <location>
        <begin position="319"/>
        <end position="331"/>
    </location>
</feature>
<dbReference type="Proteomes" id="UP000315783">
    <property type="component" value="Unassembled WGS sequence"/>
</dbReference>
<evidence type="ECO:0000313" key="4">
    <source>
        <dbReference type="Proteomes" id="UP000315783"/>
    </source>
</evidence>
<proteinExistence type="predicted"/>
<organism evidence="3 4">
    <name type="scientific">Cordyceps javanica</name>
    <dbReference type="NCBI Taxonomy" id="43265"/>
    <lineage>
        <taxon>Eukaryota</taxon>
        <taxon>Fungi</taxon>
        <taxon>Dikarya</taxon>
        <taxon>Ascomycota</taxon>
        <taxon>Pezizomycotina</taxon>
        <taxon>Sordariomycetes</taxon>
        <taxon>Hypocreomycetidae</taxon>
        <taxon>Hypocreales</taxon>
        <taxon>Cordycipitaceae</taxon>
        <taxon>Cordyceps</taxon>
    </lineage>
</organism>
<keyword evidence="2" id="KW-0732">Signal</keyword>